<dbReference type="Proteomes" id="UP000250434">
    <property type="component" value="Chromosome"/>
</dbReference>
<proteinExistence type="predicted"/>
<name>A0A344LIU0_9PSEU</name>
<keyword evidence="2" id="KW-1185">Reference proteome</keyword>
<dbReference type="EMBL" id="CP015163">
    <property type="protein sequence ID" value="AXB47964.1"/>
    <property type="molecule type" value="Genomic_DNA"/>
</dbReference>
<organism evidence="1 2">
    <name type="scientific">Amycolatopsis albispora</name>
    <dbReference type="NCBI Taxonomy" id="1804986"/>
    <lineage>
        <taxon>Bacteria</taxon>
        <taxon>Bacillati</taxon>
        <taxon>Actinomycetota</taxon>
        <taxon>Actinomycetes</taxon>
        <taxon>Pseudonocardiales</taxon>
        <taxon>Pseudonocardiaceae</taxon>
        <taxon>Amycolatopsis</taxon>
    </lineage>
</organism>
<sequence>MVFMIEVSTHDSSLGANFDNAKCLWRQTEWTIRDGAGAVMATGKLERGDGVVRQVEPLYECVWRMPRIEVAPTDSYQVELSTQRISGEKRTTSETVSRADTVRPVYLHFPRP</sequence>
<protein>
    <submittedName>
        <fullName evidence="1">Uncharacterized protein</fullName>
    </submittedName>
</protein>
<evidence type="ECO:0000313" key="1">
    <source>
        <dbReference type="EMBL" id="AXB47964.1"/>
    </source>
</evidence>
<gene>
    <name evidence="1" type="ORF">A4R43_40560</name>
</gene>
<reference evidence="1 2" key="1">
    <citation type="submission" date="2016-04" db="EMBL/GenBank/DDBJ databases">
        <title>Complete genome sequence and analysis of deep-sea sediment isolate, Amycolatopsis sp. WP1.</title>
        <authorList>
            <person name="Wang H."/>
            <person name="Chen S."/>
            <person name="Wu Q."/>
        </authorList>
    </citation>
    <scope>NUCLEOTIDE SEQUENCE [LARGE SCALE GENOMIC DNA]</scope>
    <source>
        <strain evidence="1 2">WP1</strain>
    </source>
</reference>
<dbReference type="AlphaFoldDB" id="A0A344LIU0"/>
<accession>A0A344LIU0</accession>
<evidence type="ECO:0000313" key="2">
    <source>
        <dbReference type="Proteomes" id="UP000250434"/>
    </source>
</evidence>
<dbReference type="KEGG" id="aab:A4R43_40560"/>